<organism evidence="2 3">
    <name type="scientific">Candidatus Endonucleibacter bathymodioli</name>
    <dbReference type="NCBI Taxonomy" id="539814"/>
    <lineage>
        <taxon>Bacteria</taxon>
        <taxon>Pseudomonadati</taxon>
        <taxon>Pseudomonadota</taxon>
        <taxon>Gammaproteobacteria</taxon>
        <taxon>Oceanospirillales</taxon>
        <taxon>Endozoicomonadaceae</taxon>
        <taxon>Candidatus Endonucleibacter</taxon>
    </lineage>
</organism>
<feature type="compositionally biased region" description="Polar residues" evidence="1">
    <location>
        <begin position="266"/>
        <end position="275"/>
    </location>
</feature>
<dbReference type="AlphaFoldDB" id="A0AA90NR47"/>
<gene>
    <name evidence="2" type="ORF">QS748_00300</name>
</gene>
<name>A0AA90NR47_9GAMM</name>
<sequence length="306" mass="35029">MSKETAAKIAVRDSLVNLIAINQTFKEALLADSDLPLWIMKEDLPTQQRQQTDRAIVANTSTRLTYLPDQSRQETARLPGLVGISNNTYKLGAALNEARNDFKLAMREYRHLFGDNIESIEQTSEKLRENLLGGLKIQHIHFVQSYRQLKLFESPPKRVGFSWAACHSGSVRLNTTDAIDHLKQKYLASGSIDSDIRVLEKMPTDQVIIIKRVLAPHLRANLTWPKTITDLLIKDPYKKKQYPNQINTPLPLFVKLQPSEPLPEHNQIQPFNPQSKQDRLRRSDARLEKISTNPHSRIYRHAEPCS</sequence>
<evidence type="ECO:0008006" key="4">
    <source>
        <dbReference type="Google" id="ProtNLM"/>
    </source>
</evidence>
<dbReference type="Gene3D" id="3.50.14.10">
    <property type="entry name" value="Replication terminator Tus, domain 1 superfamily/Replication terminator Tus"/>
    <property type="match status" value="1"/>
</dbReference>
<evidence type="ECO:0000313" key="3">
    <source>
        <dbReference type="Proteomes" id="UP001178148"/>
    </source>
</evidence>
<evidence type="ECO:0000256" key="1">
    <source>
        <dbReference type="SAM" id="MobiDB-lite"/>
    </source>
</evidence>
<proteinExistence type="predicted"/>
<evidence type="ECO:0000313" key="2">
    <source>
        <dbReference type="EMBL" id="MDP0587720.1"/>
    </source>
</evidence>
<dbReference type="EMBL" id="JASXSV010000001">
    <property type="protein sequence ID" value="MDP0587720.1"/>
    <property type="molecule type" value="Genomic_DNA"/>
</dbReference>
<feature type="region of interest" description="Disordered" evidence="1">
    <location>
        <begin position="263"/>
        <end position="306"/>
    </location>
</feature>
<dbReference type="GO" id="GO:0005737">
    <property type="term" value="C:cytoplasm"/>
    <property type="evidence" value="ECO:0007669"/>
    <property type="project" value="InterPro"/>
</dbReference>
<comment type="caution">
    <text evidence="2">The sequence shown here is derived from an EMBL/GenBank/DDBJ whole genome shotgun (WGS) entry which is preliminary data.</text>
</comment>
<dbReference type="GO" id="GO:0003677">
    <property type="term" value="F:DNA binding"/>
    <property type="evidence" value="ECO:0007669"/>
    <property type="project" value="InterPro"/>
</dbReference>
<dbReference type="SUPFAM" id="SSF56596">
    <property type="entry name" value="Replication terminator protein (Tus)"/>
    <property type="match status" value="1"/>
</dbReference>
<keyword evidence="3" id="KW-1185">Reference proteome</keyword>
<dbReference type="InterPro" id="IPR036384">
    <property type="entry name" value="Tus_sf"/>
</dbReference>
<accession>A0AA90NR47</accession>
<dbReference type="Proteomes" id="UP001178148">
    <property type="component" value="Unassembled WGS sequence"/>
</dbReference>
<feature type="compositionally biased region" description="Basic and acidic residues" evidence="1">
    <location>
        <begin position="276"/>
        <end position="289"/>
    </location>
</feature>
<dbReference type="InterPro" id="IPR036381">
    <property type="entry name" value="Tus_dom1"/>
</dbReference>
<dbReference type="GO" id="GO:0006274">
    <property type="term" value="P:DNA replication termination"/>
    <property type="evidence" value="ECO:0007669"/>
    <property type="project" value="InterPro"/>
</dbReference>
<protein>
    <recommendedName>
        <fullName evidence="4">DNA replication terminus site-binding protein</fullName>
    </recommendedName>
</protein>
<reference evidence="2 3" key="1">
    <citation type="journal article" date="2023" name="bioRxiv">
        <title>An intranuclear bacterial parasite of deep-sea mussels expresses apoptosis inhibitors acquired from its host.</title>
        <authorList>
            <person name="Gonzalez Porras M.A."/>
            <person name="Assie A."/>
            <person name="Tietjen M."/>
            <person name="Violette M."/>
            <person name="Kleiner M."/>
            <person name="Gruber-Vodicka H."/>
            <person name="Dubilier N."/>
            <person name="Leisch N."/>
        </authorList>
    </citation>
    <scope>NUCLEOTIDE SEQUENCE [LARGE SCALE GENOMIC DNA]</scope>
    <source>
        <strain evidence="2">IAP13</strain>
    </source>
</reference>